<dbReference type="EMBL" id="JBIACK010000006">
    <property type="protein sequence ID" value="MFE8701750.1"/>
    <property type="molecule type" value="Genomic_DNA"/>
</dbReference>
<proteinExistence type="predicted"/>
<dbReference type="SUPFAM" id="SSF53756">
    <property type="entry name" value="UDP-Glycosyltransferase/glycogen phosphorylase"/>
    <property type="match status" value="1"/>
</dbReference>
<keyword evidence="3" id="KW-1185">Reference proteome</keyword>
<name>A0ABW6KES8_9BACI</name>
<keyword evidence="2" id="KW-0808">Transferase</keyword>
<dbReference type="InterPro" id="IPR001296">
    <property type="entry name" value="Glyco_trans_1"/>
</dbReference>
<dbReference type="GO" id="GO:0016757">
    <property type="term" value="F:glycosyltransferase activity"/>
    <property type="evidence" value="ECO:0007669"/>
    <property type="project" value="UniProtKB-KW"/>
</dbReference>
<comment type="caution">
    <text evidence="2">The sequence shown here is derived from an EMBL/GenBank/DDBJ whole genome shotgun (WGS) entry which is preliminary data.</text>
</comment>
<dbReference type="PANTHER" id="PTHR12526">
    <property type="entry name" value="GLYCOSYLTRANSFERASE"/>
    <property type="match status" value="1"/>
</dbReference>
<dbReference type="Gene3D" id="3.40.50.2000">
    <property type="entry name" value="Glycogen Phosphorylase B"/>
    <property type="match status" value="2"/>
</dbReference>
<sequence length="377" mass="43508">MKNEKRILFLTNIPSPYRIDFFNELGNHCELTVLFERETSDERNLSWYNNNYNNFKAIFLKGKKIKKNMALCFDVSKYLKRELFDIIIVGGYSTPTGMLAIETLRKRKIPFILNTDGGIIKEDSKYRYLIKKHFISSATYWLSTGNHTTDYLVHYGANKDNIITYPFTSLLQKDILANPPHENLKNEIKSKLNIKEDKIILSIGRFINIKGFDVLLKSSENLPKNYGIYIVGGEPTPEYMDLKNRLNLSNVYFIDFKSRDELKDYYLVSDLFVLPTRGDVWGLVINEAMAFGLPIVTTNKCVAGLELVKDNENGFIVPVNNSSALAKRIIDVLKDQKVVEKMSRNSLDKIQKYTIENMVSVHMSIIDSILYKDKEKC</sequence>
<accession>A0ABW6KES8</accession>
<evidence type="ECO:0000259" key="1">
    <source>
        <dbReference type="Pfam" id="PF00534"/>
    </source>
</evidence>
<dbReference type="CDD" id="cd03801">
    <property type="entry name" value="GT4_PimA-like"/>
    <property type="match status" value="1"/>
</dbReference>
<evidence type="ECO:0000313" key="2">
    <source>
        <dbReference type="EMBL" id="MFE8701750.1"/>
    </source>
</evidence>
<dbReference type="RefSeq" id="WP_389361719.1">
    <property type="nucleotide sequence ID" value="NZ_JBIACK010000006.1"/>
</dbReference>
<protein>
    <submittedName>
        <fullName evidence="2">Glycosyltransferase family 4 protein</fullName>
        <ecNumber evidence="2">2.4.-.-</ecNumber>
    </submittedName>
</protein>
<gene>
    <name evidence="2" type="ORF">ACFYKX_14200</name>
</gene>
<dbReference type="EC" id="2.4.-.-" evidence="2"/>
<feature type="domain" description="Glycosyl transferase family 1" evidence="1">
    <location>
        <begin position="186"/>
        <end position="346"/>
    </location>
</feature>
<reference evidence="2 3" key="1">
    <citation type="submission" date="2024-08" db="EMBL/GenBank/DDBJ databases">
        <title>Two novel Cytobacillus novel species.</title>
        <authorList>
            <person name="Liu G."/>
        </authorList>
    </citation>
    <scope>NUCLEOTIDE SEQUENCE [LARGE SCALE GENOMIC DNA]</scope>
    <source>
        <strain evidence="2 3">FJAT-54145</strain>
    </source>
</reference>
<evidence type="ECO:0000313" key="3">
    <source>
        <dbReference type="Proteomes" id="UP001601059"/>
    </source>
</evidence>
<dbReference type="PANTHER" id="PTHR12526:SF630">
    <property type="entry name" value="GLYCOSYLTRANSFERASE"/>
    <property type="match status" value="1"/>
</dbReference>
<keyword evidence="2" id="KW-0328">Glycosyltransferase</keyword>
<organism evidence="2 3">
    <name type="scientific">Cytobacillus spartinae</name>
    <dbReference type="NCBI Taxonomy" id="3299023"/>
    <lineage>
        <taxon>Bacteria</taxon>
        <taxon>Bacillati</taxon>
        <taxon>Bacillota</taxon>
        <taxon>Bacilli</taxon>
        <taxon>Bacillales</taxon>
        <taxon>Bacillaceae</taxon>
        <taxon>Cytobacillus</taxon>
    </lineage>
</organism>
<dbReference type="Proteomes" id="UP001601059">
    <property type="component" value="Unassembled WGS sequence"/>
</dbReference>
<dbReference type="Pfam" id="PF00534">
    <property type="entry name" value="Glycos_transf_1"/>
    <property type="match status" value="1"/>
</dbReference>